<accession>A0A369QMX4</accession>
<gene>
    <name evidence="2" type="ORF">AHMF7616_04735</name>
</gene>
<proteinExistence type="predicted"/>
<sequence>MVHKIKQKANKNVFLFLNSTDLSQFYPLQNKAAIKQAFGFNIQDKIILYSGAIGEKQGIEAILYAAQEFKPYKQVRFLICGSGPYKEKLENLSQSLQLDNVIFFPLQPIEKFNLFLNMADVHLVVQKANASDLVMPSKLSTVLAIGGLSVITANEGTDLHSLVRKYKMGILVEAENQIALAEGIRKAINESSEVISENAHAYAKEHLSIEKIMESFEQIMLIA</sequence>
<dbReference type="RefSeq" id="WP_233507716.1">
    <property type="nucleotide sequence ID" value="NZ_QASA01000001.1"/>
</dbReference>
<feature type="domain" description="Glycosyl transferase family 1" evidence="1">
    <location>
        <begin position="31"/>
        <end position="199"/>
    </location>
</feature>
<dbReference type="Proteomes" id="UP000253919">
    <property type="component" value="Unassembled WGS sequence"/>
</dbReference>
<evidence type="ECO:0000313" key="3">
    <source>
        <dbReference type="Proteomes" id="UP000253919"/>
    </source>
</evidence>
<dbReference type="Pfam" id="PF00534">
    <property type="entry name" value="Glycos_transf_1"/>
    <property type="match status" value="1"/>
</dbReference>
<dbReference type="GO" id="GO:0016757">
    <property type="term" value="F:glycosyltransferase activity"/>
    <property type="evidence" value="ECO:0007669"/>
    <property type="project" value="InterPro"/>
</dbReference>
<dbReference type="InterPro" id="IPR001296">
    <property type="entry name" value="Glyco_trans_1"/>
</dbReference>
<keyword evidence="3" id="KW-1185">Reference proteome</keyword>
<dbReference type="AlphaFoldDB" id="A0A369QMX4"/>
<protein>
    <submittedName>
        <fullName evidence="2">Putative colanic acid biosynthesis glycosyl transferase WcaI</fullName>
    </submittedName>
</protein>
<dbReference type="EMBL" id="QASA01000001">
    <property type="protein sequence ID" value="RDC66104.1"/>
    <property type="molecule type" value="Genomic_DNA"/>
</dbReference>
<dbReference type="Gene3D" id="3.40.50.2000">
    <property type="entry name" value="Glycogen Phosphorylase B"/>
    <property type="match status" value="2"/>
</dbReference>
<name>A0A369QMX4_9BACT</name>
<comment type="caution">
    <text evidence="2">The sequence shown here is derived from an EMBL/GenBank/DDBJ whole genome shotgun (WGS) entry which is preliminary data.</text>
</comment>
<keyword evidence="2" id="KW-0808">Transferase</keyword>
<dbReference type="PANTHER" id="PTHR12526">
    <property type="entry name" value="GLYCOSYLTRANSFERASE"/>
    <property type="match status" value="1"/>
</dbReference>
<dbReference type="SUPFAM" id="SSF53756">
    <property type="entry name" value="UDP-Glycosyltransferase/glycogen phosphorylase"/>
    <property type="match status" value="1"/>
</dbReference>
<evidence type="ECO:0000259" key="1">
    <source>
        <dbReference type="Pfam" id="PF00534"/>
    </source>
</evidence>
<evidence type="ECO:0000313" key="2">
    <source>
        <dbReference type="EMBL" id="RDC66104.1"/>
    </source>
</evidence>
<organism evidence="2 3">
    <name type="scientific">Adhaeribacter pallidiroseus</name>
    <dbReference type="NCBI Taxonomy" id="2072847"/>
    <lineage>
        <taxon>Bacteria</taxon>
        <taxon>Pseudomonadati</taxon>
        <taxon>Bacteroidota</taxon>
        <taxon>Cytophagia</taxon>
        <taxon>Cytophagales</taxon>
        <taxon>Hymenobacteraceae</taxon>
        <taxon>Adhaeribacter</taxon>
    </lineage>
</organism>
<reference evidence="2 3" key="1">
    <citation type="submission" date="2018-04" db="EMBL/GenBank/DDBJ databases">
        <title>Adhaeribacter sp. HMF7616 genome sequencing and assembly.</title>
        <authorList>
            <person name="Kang H."/>
            <person name="Kang J."/>
            <person name="Cha I."/>
            <person name="Kim H."/>
            <person name="Joh K."/>
        </authorList>
    </citation>
    <scope>NUCLEOTIDE SEQUENCE [LARGE SCALE GENOMIC DNA]</scope>
    <source>
        <strain evidence="2 3">HMF7616</strain>
    </source>
</reference>